<dbReference type="HAMAP" id="MF_01306_B">
    <property type="entry name" value="Ribosomal_uS4_B"/>
    <property type="match status" value="1"/>
</dbReference>
<dbReference type="Gene3D" id="3.10.290.10">
    <property type="entry name" value="RNA-binding S4 domain"/>
    <property type="match status" value="1"/>
</dbReference>
<dbReference type="SUPFAM" id="SSF55174">
    <property type="entry name" value="Alpha-L RNA-binding motif"/>
    <property type="match status" value="1"/>
</dbReference>
<gene>
    <name evidence="7" type="primary">rpsD</name>
    <name evidence="12" type="ORF">RHAB15C_0001056</name>
</gene>
<dbReference type="NCBIfam" id="TIGR01017">
    <property type="entry name" value="rpsD_bact"/>
    <property type="match status" value="1"/>
</dbReference>
<reference evidence="12 13" key="2">
    <citation type="submission" date="2021-05" db="EMBL/GenBank/DDBJ databases">
        <title>Ecology and evolution of chlamydial symbionts of arthropods.</title>
        <authorList>
            <person name="Halter T."/>
            <person name="Sixt B.S."/>
            <person name="Toenshoff E.R."/>
            <person name="Koestlbacher S."/>
            <person name="Schulz F."/>
            <person name="Kostanjsek R."/>
            <person name="Collingro A."/>
            <person name="Hendrickx F."/>
            <person name="Horn M."/>
        </authorList>
    </citation>
    <scope>NUCLEOTIDE SEQUENCE [LARGE SCALE GENOMIC DNA]</scope>
    <source>
        <strain evidence="12 13">15C</strain>
    </source>
</reference>
<dbReference type="Pfam" id="PF00163">
    <property type="entry name" value="Ribosomal_S4"/>
    <property type="match status" value="1"/>
</dbReference>
<evidence type="ECO:0000256" key="1">
    <source>
        <dbReference type="ARBA" id="ARBA00007465"/>
    </source>
</evidence>
<dbReference type="InterPro" id="IPR018079">
    <property type="entry name" value="Ribosomal_uS4_CS"/>
</dbReference>
<dbReference type="SMART" id="SM01390">
    <property type="entry name" value="Ribosomal_S4"/>
    <property type="match status" value="1"/>
</dbReference>
<comment type="function">
    <text evidence="7">With S5 and S12 plays an important role in translational accuracy.</text>
</comment>
<accession>A0ABX8Z4X8</accession>
<sequence>MVRYTGPKNRVARRFGANIFGKARNPLLHKPNPPGMHGSKRKKKSDYGLQLEEQQKLKAVYGMLTTTQVVLYYEKAVQEAAKESSKEQGKNAPTLFIERLECRLDNMVYRLKLAPTIFAAQQLVSHGHVLVNGKKVDRRSFFVRPGMTISIKEKSQKNDKIQKSVISSGDIPEYLSLDAGTFSGQLLISPAIDQIPFPILINVPLICEFLAHNN</sequence>
<dbReference type="Gene3D" id="1.10.1050.10">
    <property type="entry name" value="Ribosomal Protein S4 Delta 41, Chain A, domain 1"/>
    <property type="match status" value="1"/>
</dbReference>
<dbReference type="PROSITE" id="PS00632">
    <property type="entry name" value="RIBOSOMAL_S4"/>
    <property type="match status" value="1"/>
</dbReference>
<name>A0ABX8Z4X8_9BACT</name>
<evidence type="ECO:0000256" key="6">
    <source>
        <dbReference type="ARBA" id="ARBA00035254"/>
    </source>
</evidence>
<dbReference type="RefSeq" id="WP_194844743.1">
    <property type="nucleotide sequence ID" value="NZ_CP075585.1"/>
</dbReference>
<proteinExistence type="inferred from homology"/>
<dbReference type="InterPro" id="IPR005709">
    <property type="entry name" value="Ribosomal_uS4_bac-type"/>
</dbReference>
<dbReference type="EMBL" id="CP075585">
    <property type="protein sequence ID" value="QZA59171.1"/>
    <property type="molecule type" value="Genomic_DNA"/>
</dbReference>
<dbReference type="PROSITE" id="PS50889">
    <property type="entry name" value="S4"/>
    <property type="match status" value="1"/>
</dbReference>
<dbReference type="PANTHER" id="PTHR11831">
    <property type="entry name" value="30S 40S RIBOSOMAL PROTEIN"/>
    <property type="match status" value="1"/>
</dbReference>
<dbReference type="CDD" id="cd00165">
    <property type="entry name" value="S4"/>
    <property type="match status" value="1"/>
</dbReference>
<feature type="region of interest" description="Disordered" evidence="9">
    <location>
        <begin position="23"/>
        <end position="48"/>
    </location>
</feature>
<evidence type="ECO:0000313" key="12">
    <source>
        <dbReference type="EMBL" id="QZA59171.1"/>
    </source>
</evidence>
<dbReference type="SMART" id="SM00363">
    <property type="entry name" value="S4"/>
    <property type="match status" value="1"/>
</dbReference>
<protein>
    <recommendedName>
        <fullName evidence="6 7">Small ribosomal subunit protein uS4</fullName>
    </recommendedName>
</protein>
<evidence type="ECO:0000256" key="9">
    <source>
        <dbReference type="SAM" id="MobiDB-lite"/>
    </source>
</evidence>
<evidence type="ECO:0000256" key="2">
    <source>
        <dbReference type="ARBA" id="ARBA00022730"/>
    </source>
</evidence>
<keyword evidence="13" id="KW-1185">Reference proteome</keyword>
<evidence type="ECO:0000259" key="10">
    <source>
        <dbReference type="SMART" id="SM00363"/>
    </source>
</evidence>
<keyword evidence="3 7" id="KW-0694">RNA-binding</keyword>
<comment type="function">
    <text evidence="7">One of the primary rRNA binding proteins, it binds directly to 16S rRNA where it nucleates assembly of the body of the 30S subunit.</text>
</comment>
<dbReference type="Proteomes" id="UP000822862">
    <property type="component" value="Chromosome"/>
</dbReference>
<evidence type="ECO:0000259" key="11">
    <source>
        <dbReference type="SMART" id="SM01390"/>
    </source>
</evidence>
<keyword evidence="2 7" id="KW-0699">rRNA-binding</keyword>
<evidence type="ECO:0000256" key="8">
    <source>
        <dbReference type="RuleBase" id="RU003699"/>
    </source>
</evidence>
<dbReference type="Pfam" id="PF01479">
    <property type="entry name" value="S4"/>
    <property type="match status" value="1"/>
</dbReference>
<comment type="subunit">
    <text evidence="7">Part of the 30S ribosomal subunit. Contacts protein S5. The interaction surface between S4 and S5 is involved in control of translational fidelity.</text>
</comment>
<organism evidence="12 13">
    <name type="scientific">Candidatus Rhabdochlamydia porcellionis</name>
    <dbReference type="NCBI Taxonomy" id="225148"/>
    <lineage>
        <taxon>Bacteria</taxon>
        <taxon>Pseudomonadati</taxon>
        <taxon>Chlamydiota</taxon>
        <taxon>Chlamydiia</taxon>
        <taxon>Parachlamydiales</taxon>
        <taxon>Candidatus Rhabdochlamydiaceae</taxon>
        <taxon>Candidatus Rhabdochlamydia</taxon>
    </lineage>
</organism>
<evidence type="ECO:0000256" key="7">
    <source>
        <dbReference type="HAMAP-Rule" id="MF_01306"/>
    </source>
</evidence>
<dbReference type="InterPro" id="IPR036986">
    <property type="entry name" value="S4_RNA-bd_sf"/>
</dbReference>
<dbReference type="InterPro" id="IPR002942">
    <property type="entry name" value="S4_RNA-bd"/>
</dbReference>
<dbReference type="InterPro" id="IPR022801">
    <property type="entry name" value="Ribosomal_uS4"/>
</dbReference>
<dbReference type="NCBIfam" id="NF003717">
    <property type="entry name" value="PRK05327.1"/>
    <property type="match status" value="1"/>
</dbReference>
<feature type="domain" description="RNA-binding S4" evidence="10">
    <location>
        <begin position="102"/>
        <end position="162"/>
    </location>
</feature>
<keyword evidence="4 7" id="KW-0689">Ribosomal protein</keyword>
<reference evidence="12 13" key="1">
    <citation type="submission" date="2020-01" db="EMBL/GenBank/DDBJ databases">
        <authorList>
            <person name="Sixt B."/>
            <person name="Schulz F."/>
            <person name="Kostanjsek R."/>
            <person name="Koestlbacher S."/>
            <person name="Collingro A."/>
            <person name="Toenshoff E."/>
            <person name="Horn M."/>
        </authorList>
    </citation>
    <scope>NUCLEOTIDE SEQUENCE [LARGE SCALE GENOMIC DNA]</scope>
    <source>
        <strain evidence="12 13">15C</strain>
    </source>
</reference>
<feature type="domain" description="Small ribosomal subunit protein uS4 N-terminal" evidence="11">
    <location>
        <begin position="3"/>
        <end position="101"/>
    </location>
</feature>
<dbReference type="GO" id="GO:0005840">
    <property type="term" value="C:ribosome"/>
    <property type="evidence" value="ECO:0007669"/>
    <property type="project" value="UniProtKB-KW"/>
</dbReference>
<comment type="similarity">
    <text evidence="1 7 8">Belongs to the universal ribosomal protein uS4 family.</text>
</comment>
<dbReference type="PANTHER" id="PTHR11831:SF4">
    <property type="entry name" value="SMALL RIBOSOMAL SUBUNIT PROTEIN US4M"/>
    <property type="match status" value="1"/>
</dbReference>
<evidence type="ECO:0000256" key="5">
    <source>
        <dbReference type="ARBA" id="ARBA00023274"/>
    </source>
</evidence>
<evidence type="ECO:0000313" key="13">
    <source>
        <dbReference type="Proteomes" id="UP000822862"/>
    </source>
</evidence>
<dbReference type="InterPro" id="IPR001912">
    <property type="entry name" value="Ribosomal_uS4_N"/>
</dbReference>
<evidence type="ECO:0000256" key="4">
    <source>
        <dbReference type="ARBA" id="ARBA00022980"/>
    </source>
</evidence>
<evidence type="ECO:0000256" key="3">
    <source>
        <dbReference type="ARBA" id="ARBA00022884"/>
    </source>
</evidence>
<keyword evidence="5 7" id="KW-0687">Ribonucleoprotein</keyword>